<dbReference type="HAMAP" id="MF_02019">
    <property type="entry name" value="MurF"/>
    <property type="match status" value="1"/>
</dbReference>
<dbReference type="Pfam" id="PF02875">
    <property type="entry name" value="Mur_ligase_C"/>
    <property type="match status" value="1"/>
</dbReference>
<dbReference type="InterPro" id="IPR036615">
    <property type="entry name" value="Mur_ligase_C_dom_sf"/>
</dbReference>
<dbReference type="InterPro" id="IPR000713">
    <property type="entry name" value="Mur_ligase_N"/>
</dbReference>
<evidence type="ECO:0000259" key="13">
    <source>
        <dbReference type="Pfam" id="PF02875"/>
    </source>
</evidence>
<evidence type="ECO:0000256" key="7">
    <source>
        <dbReference type="ARBA" id="ARBA00022984"/>
    </source>
</evidence>
<keyword evidence="5 10" id="KW-0067">ATP-binding</keyword>
<evidence type="ECO:0000313" key="15">
    <source>
        <dbReference type="EMBL" id="KGF21295.1"/>
    </source>
</evidence>
<dbReference type="GO" id="GO:0009252">
    <property type="term" value="P:peptidoglycan biosynthetic process"/>
    <property type="evidence" value="ECO:0007669"/>
    <property type="project" value="UniProtKB-UniRule"/>
</dbReference>
<dbReference type="GO" id="GO:0071555">
    <property type="term" value="P:cell wall organization"/>
    <property type="evidence" value="ECO:0007669"/>
    <property type="project" value="UniProtKB-KW"/>
</dbReference>
<keyword evidence="9 10" id="KW-0961">Cell wall biogenesis/degradation</keyword>
<accession>A0A095YFY9</accession>
<feature type="domain" description="Mur ligase central" evidence="14">
    <location>
        <begin position="116"/>
        <end position="320"/>
    </location>
</feature>
<dbReference type="RefSeq" id="WP_035754476.1">
    <property type="nucleotide sequence ID" value="NZ_JRNH01000004.1"/>
</dbReference>
<reference evidence="15 17" key="1">
    <citation type="submission" date="2014-07" db="EMBL/GenBank/DDBJ databases">
        <authorList>
            <person name="McCorrison J."/>
            <person name="Sanka R."/>
            <person name="Torralba M."/>
            <person name="Gillis M."/>
            <person name="Haft D.H."/>
            <person name="Methe B."/>
            <person name="Sutton G."/>
            <person name="Nelson K.E."/>
        </authorList>
    </citation>
    <scope>NUCLEOTIDE SEQUENCE [LARGE SCALE GENOMIC DNA]</scope>
    <source>
        <strain evidence="15 17">DNF00011</strain>
    </source>
</reference>
<name>A0A095YFY9_9MICC</name>
<feature type="domain" description="Mur ligase C-terminal" evidence="13">
    <location>
        <begin position="343"/>
        <end position="475"/>
    </location>
</feature>
<keyword evidence="1 10" id="KW-0963">Cytoplasm</keyword>
<keyword evidence="4 10" id="KW-0547">Nucleotide-binding</keyword>
<dbReference type="PANTHER" id="PTHR43024">
    <property type="entry name" value="UDP-N-ACETYLMURAMOYL-TRIPEPTIDE--D-ALANYL-D-ALANINE LIGASE"/>
    <property type="match status" value="1"/>
</dbReference>
<dbReference type="Proteomes" id="UP000053528">
    <property type="component" value="Unassembled WGS sequence"/>
</dbReference>
<feature type="domain" description="Mur ligase N-terminal catalytic" evidence="12">
    <location>
        <begin position="26"/>
        <end position="100"/>
    </location>
</feature>
<dbReference type="SUPFAM" id="SSF53244">
    <property type="entry name" value="MurD-like peptide ligases, peptide-binding domain"/>
    <property type="match status" value="1"/>
</dbReference>
<evidence type="ECO:0000256" key="5">
    <source>
        <dbReference type="ARBA" id="ARBA00022840"/>
    </source>
</evidence>
<keyword evidence="3 10" id="KW-0132">Cell division</keyword>
<dbReference type="Pfam" id="PF01225">
    <property type="entry name" value="Mur_ligase"/>
    <property type="match status" value="1"/>
</dbReference>
<dbReference type="InterPro" id="IPR005863">
    <property type="entry name" value="UDP-N-AcMur_synth"/>
</dbReference>
<dbReference type="InterPro" id="IPR004101">
    <property type="entry name" value="Mur_ligase_C"/>
</dbReference>
<dbReference type="AlphaFoldDB" id="A0A095YFY9"/>
<evidence type="ECO:0000256" key="6">
    <source>
        <dbReference type="ARBA" id="ARBA00022960"/>
    </source>
</evidence>
<dbReference type="Gene3D" id="3.90.190.20">
    <property type="entry name" value="Mur ligase, C-terminal domain"/>
    <property type="match status" value="1"/>
</dbReference>
<comment type="pathway">
    <text evidence="10 11">Cell wall biogenesis; peptidoglycan biosynthesis.</text>
</comment>
<evidence type="ECO:0000256" key="10">
    <source>
        <dbReference type="HAMAP-Rule" id="MF_02019"/>
    </source>
</evidence>
<organism evidence="15 17">
    <name type="scientific">Pseudoglutamicibacter albus DNF00011</name>
    <dbReference type="NCBI Taxonomy" id="1401063"/>
    <lineage>
        <taxon>Bacteria</taxon>
        <taxon>Bacillati</taxon>
        <taxon>Actinomycetota</taxon>
        <taxon>Actinomycetes</taxon>
        <taxon>Micrococcales</taxon>
        <taxon>Micrococcaceae</taxon>
        <taxon>Pseudoglutamicibacter</taxon>
    </lineage>
</organism>
<comment type="catalytic activity">
    <reaction evidence="10 11">
        <text>D-alanyl-D-alanine + UDP-N-acetyl-alpha-D-muramoyl-L-alanyl-gamma-D-glutamyl-meso-2,6-diaminopimelate + ATP = UDP-N-acetyl-alpha-D-muramoyl-L-alanyl-gamma-D-glutamyl-meso-2,6-diaminopimeloyl-D-alanyl-D-alanine + ADP + phosphate + H(+)</text>
        <dbReference type="Rhea" id="RHEA:28374"/>
        <dbReference type="ChEBI" id="CHEBI:15378"/>
        <dbReference type="ChEBI" id="CHEBI:30616"/>
        <dbReference type="ChEBI" id="CHEBI:43474"/>
        <dbReference type="ChEBI" id="CHEBI:57822"/>
        <dbReference type="ChEBI" id="CHEBI:61386"/>
        <dbReference type="ChEBI" id="CHEBI:83905"/>
        <dbReference type="ChEBI" id="CHEBI:456216"/>
        <dbReference type="EC" id="6.3.2.10"/>
    </reaction>
</comment>
<comment type="caution">
    <text evidence="15">The sequence shown here is derived from an EMBL/GenBank/DDBJ whole genome shotgun (WGS) entry which is preliminary data.</text>
</comment>
<dbReference type="Gene3D" id="3.40.1190.10">
    <property type="entry name" value="Mur-like, catalytic domain"/>
    <property type="match status" value="1"/>
</dbReference>
<comment type="similarity">
    <text evidence="10">Belongs to the MurCDEF family. MurF subfamily.</text>
</comment>
<evidence type="ECO:0000313" key="17">
    <source>
        <dbReference type="Proteomes" id="UP000053528"/>
    </source>
</evidence>
<feature type="binding site" evidence="10">
    <location>
        <begin position="118"/>
        <end position="124"/>
    </location>
    <ligand>
        <name>ATP</name>
        <dbReference type="ChEBI" id="CHEBI:30616"/>
    </ligand>
</feature>
<evidence type="ECO:0000256" key="1">
    <source>
        <dbReference type="ARBA" id="ARBA00022490"/>
    </source>
</evidence>
<keyword evidence="7 10" id="KW-0573">Peptidoglycan synthesis</keyword>
<keyword evidence="2 10" id="KW-0436">Ligase</keyword>
<evidence type="ECO:0000256" key="8">
    <source>
        <dbReference type="ARBA" id="ARBA00023306"/>
    </source>
</evidence>
<dbReference type="GO" id="GO:0008360">
    <property type="term" value="P:regulation of cell shape"/>
    <property type="evidence" value="ECO:0007669"/>
    <property type="project" value="UniProtKB-KW"/>
</dbReference>
<evidence type="ECO:0000313" key="16">
    <source>
        <dbReference type="EMBL" id="KGF21523.1"/>
    </source>
</evidence>
<sequence length="496" mass="52091">MITLTISQLAEVTGGRLYGPVNTDAHVSSLTTDSREVTPGALFVAKPGERTDGHEFAASAIGDGAVAVLGEREVTEAAGQPLPMVIVNNVVDAMGVLARHVVETVRDHGELTVIGITGSAGKTTTKDLLGAILSHKGPTVVPQGSYNGEVGLPLTVFEMTEDTRYLVAEMGATQRGNIAYLADIVKPDIGVVLMVGTAHVGEFGGIENIALTKRELVEAVGPEGAVVLNKDDSTVWNMREAAHAPVWAFTESDPATASLGAAGDSEDNIAGAVYGTNVHLDGSGHPVVALTFPDGSVRQVTSGLVGRHHVANVLAAATAASAAGIESGLIADTLSGLGAISRHRMERTDRADGVTVINDAYNANPESMMAALQLLAEIERGNPHSEPRRTWAVLGEMLELGEDSITEHDRLGRMAVRLNISKTVVVGRGAKPIHSAAVQEGSWGEEAYWFETTEEAETFLNDNVQPGDVVLFKSSNGAGLRWFGEKFANAEQTREG</sequence>
<proteinExistence type="inferred from homology"/>
<dbReference type="Gene3D" id="3.40.1390.10">
    <property type="entry name" value="MurE/MurF, N-terminal domain"/>
    <property type="match status" value="1"/>
</dbReference>
<dbReference type="SUPFAM" id="SSF63418">
    <property type="entry name" value="MurE/MurF N-terminal domain"/>
    <property type="match status" value="1"/>
</dbReference>
<dbReference type="EMBL" id="JRNH01000004">
    <property type="protein sequence ID" value="KGF21523.1"/>
    <property type="molecule type" value="Genomic_DNA"/>
</dbReference>
<dbReference type="GO" id="GO:0051301">
    <property type="term" value="P:cell division"/>
    <property type="evidence" value="ECO:0007669"/>
    <property type="project" value="UniProtKB-KW"/>
</dbReference>
<evidence type="ECO:0000259" key="12">
    <source>
        <dbReference type="Pfam" id="PF01225"/>
    </source>
</evidence>
<dbReference type="InterPro" id="IPR051046">
    <property type="entry name" value="MurCDEF_CellWall_CoF430Synth"/>
</dbReference>
<comment type="subcellular location">
    <subcellularLocation>
        <location evidence="10 11">Cytoplasm</location>
    </subcellularLocation>
</comment>
<dbReference type="NCBIfam" id="TIGR01143">
    <property type="entry name" value="murF"/>
    <property type="match status" value="1"/>
</dbReference>
<dbReference type="EMBL" id="JRNH01000004">
    <property type="protein sequence ID" value="KGF21295.1"/>
    <property type="molecule type" value="Genomic_DNA"/>
</dbReference>
<dbReference type="InterPro" id="IPR013221">
    <property type="entry name" value="Mur_ligase_cen"/>
</dbReference>
<evidence type="ECO:0000256" key="11">
    <source>
        <dbReference type="RuleBase" id="RU004136"/>
    </source>
</evidence>
<dbReference type="InterPro" id="IPR036565">
    <property type="entry name" value="Mur-like_cat_sf"/>
</dbReference>
<evidence type="ECO:0000259" key="14">
    <source>
        <dbReference type="Pfam" id="PF08245"/>
    </source>
</evidence>
<evidence type="ECO:0000256" key="3">
    <source>
        <dbReference type="ARBA" id="ARBA00022618"/>
    </source>
</evidence>
<dbReference type="Pfam" id="PF08245">
    <property type="entry name" value="Mur_ligase_M"/>
    <property type="match status" value="1"/>
</dbReference>
<dbReference type="UniPathway" id="UPA00219"/>
<keyword evidence="8 10" id="KW-0131">Cell cycle</keyword>
<protein>
    <recommendedName>
        <fullName evidence="10 11">UDP-N-acetylmuramoyl-tripeptide--D-alanyl-D-alanine ligase</fullName>
        <ecNumber evidence="10 11">6.3.2.10</ecNumber>
    </recommendedName>
    <alternativeName>
        <fullName evidence="10">D-alanyl-D-alanine-adding enzyme</fullName>
    </alternativeName>
</protein>
<evidence type="ECO:0000256" key="9">
    <source>
        <dbReference type="ARBA" id="ARBA00023316"/>
    </source>
</evidence>
<gene>
    <name evidence="10" type="primary">murF</name>
    <name evidence="15" type="ORF">HMPREF2128_00845</name>
    <name evidence="16" type="ORF">HMPREF2128_02400</name>
</gene>
<dbReference type="InterPro" id="IPR035911">
    <property type="entry name" value="MurE/MurF_N"/>
</dbReference>
<comment type="function">
    <text evidence="10 11">Involved in cell wall formation. Catalyzes the final step in the synthesis of UDP-N-acetylmuramoyl-pentapeptide, the precursor of murein.</text>
</comment>
<dbReference type="EC" id="6.3.2.10" evidence="10 11"/>
<evidence type="ECO:0000256" key="2">
    <source>
        <dbReference type="ARBA" id="ARBA00022598"/>
    </source>
</evidence>
<keyword evidence="6 10" id="KW-0133">Cell shape</keyword>
<dbReference type="GO" id="GO:0005737">
    <property type="term" value="C:cytoplasm"/>
    <property type="evidence" value="ECO:0007669"/>
    <property type="project" value="UniProtKB-SubCell"/>
</dbReference>
<evidence type="ECO:0000256" key="4">
    <source>
        <dbReference type="ARBA" id="ARBA00022741"/>
    </source>
</evidence>
<dbReference type="GO" id="GO:0047480">
    <property type="term" value="F:UDP-N-acetylmuramoyl-tripeptide-D-alanyl-D-alanine ligase activity"/>
    <property type="evidence" value="ECO:0007669"/>
    <property type="project" value="UniProtKB-UniRule"/>
</dbReference>
<dbReference type="GO" id="GO:0005524">
    <property type="term" value="F:ATP binding"/>
    <property type="evidence" value="ECO:0007669"/>
    <property type="project" value="UniProtKB-UniRule"/>
</dbReference>
<dbReference type="PANTHER" id="PTHR43024:SF1">
    <property type="entry name" value="UDP-N-ACETYLMURAMOYL-TRIPEPTIDE--D-ALANYL-D-ALANINE LIGASE"/>
    <property type="match status" value="1"/>
</dbReference>
<dbReference type="SUPFAM" id="SSF53623">
    <property type="entry name" value="MurD-like peptide ligases, catalytic domain"/>
    <property type="match status" value="1"/>
</dbReference>